<gene>
    <name evidence="2" type="ORF">GLYMA_06G117000</name>
</gene>
<dbReference type="EnsemblPlants" id="KRH53294">
    <property type="protein sequence ID" value="KRH53294"/>
    <property type="gene ID" value="GLYMA_06G117000"/>
</dbReference>
<evidence type="ECO:0000313" key="3">
    <source>
        <dbReference type="EnsemblPlants" id="KRH53293"/>
    </source>
</evidence>
<dbReference type="EMBL" id="CM000839">
    <property type="protein sequence ID" value="KRH53296.1"/>
    <property type="molecule type" value="Genomic_DNA"/>
</dbReference>
<keyword evidence="1" id="KW-1133">Transmembrane helix</keyword>
<dbReference type="EMBL" id="CM000839">
    <property type="protein sequence ID" value="KRH53293.1"/>
    <property type="molecule type" value="Genomic_DNA"/>
</dbReference>
<evidence type="ECO:0000313" key="4">
    <source>
        <dbReference type="Proteomes" id="UP000008827"/>
    </source>
</evidence>
<dbReference type="EnsemblPlants" id="KRH53296">
    <property type="protein sequence ID" value="KRH53296"/>
    <property type="gene ID" value="GLYMA_06G117000"/>
</dbReference>
<dbReference type="EnsemblPlants" id="KRH53293">
    <property type="protein sequence ID" value="KRH53293"/>
    <property type="gene ID" value="GLYMA_06G117000"/>
</dbReference>
<dbReference type="EMBL" id="CM000839">
    <property type="protein sequence ID" value="KRH53294.1"/>
    <property type="molecule type" value="Genomic_DNA"/>
</dbReference>
<proteinExistence type="predicted"/>
<organism evidence="2">
    <name type="scientific">Glycine max</name>
    <name type="common">Soybean</name>
    <name type="synonym">Glycine hispida</name>
    <dbReference type="NCBI Taxonomy" id="3847"/>
    <lineage>
        <taxon>Eukaryota</taxon>
        <taxon>Viridiplantae</taxon>
        <taxon>Streptophyta</taxon>
        <taxon>Embryophyta</taxon>
        <taxon>Tracheophyta</taxon>
        <taxon>Spermatophyta</taxon>
        <taxon>Magnoliopsida</taxon>
        <taxon>eudicotyledons</taxon>
        <taxon>Gunneridae</taxon>
        <taxon>Pentapetalae</taxon>
        <taxon>rosids</taxon>
        <taxon>fabids</taxon>
        <taxon>Fabales</taxon>
        <taxon>Fabaceae</taxon>
        <taxon>Papilionoideae</taxon>
        <taxon>50 kb inversion clade</taxon>
        <taxon>NPAAA clade</taxon>
        <taxon>indigoferoid/millettioid clade</taxon>
        <taxon>Phaseoleae</taxon>
        <taxon>Glycine</taxon>
        <taxon>Glycine subgen. Soja</taxon>
    </lineage>
</organism>
<reference evidence="3" key="2">
    <citation type="submission" date="2018-02" db="UniProtKB">
        <authorList>
            <consortium name="EnsemblPlants"/>
        </authorList>
    </citation>
    <scope>IDENTIFICATION</scope>
    <source>
        <strain evidence="3">Williams 82</strain>
    </source>
</reference>
<dbReference type="Proteomes" id="UP000008827">
    <property type="component" value="Chromosome 6"/>
</dbReference>
<dbReference type="Gramene" id="KRH53293">
    <property type="protein sequence ID" value="KRH53293"/>
    <property type="gene ID" value="GLYMA_06G117000"/>
</dbReference>
<accession>A0A0R0JFK0</accession>
<dbReference type="Gramene" id="KRH53294">
    <property type="protein sequence ID" value="KRH53294"/>
    <property type="gene ID" value="GLYMA_06G117000"/>
</dbReference>
<keyword evidence="1" id="KW-0812">Transmembrane</keyword>
<reference evidence="2 3" key="1">
    <citation type="journal article" date="2010" name="Nature">
        <title>Genome sequence of the palaeopolyploid soybean.</title>
        <authorList>
            <person name="Schmutz J."/>
            <person name="Cannon S.B."/>
            <person name="Schlueter J."/>
            <person name="Ma J."/>
            <person name="Mitros T."/>
            <person name="Nelson W."/>
            <person name="Hyten D.L."/>
            <person name="Song Q."/>
            <person name="Thelen J.J."/>
            <person name="Cheng J."/>
            <person name="Xu D."/>
            <person name="Hellsten U."/>
            <person name="May G.D."/>
            <person name="Yu Y."/>
            <person name="Sakurai T."/>
            <person name="Umezawa T."/>
            <person name="Bhattacharyya M.K."/>
            <person name="Sandhu D."/>
            <person name="Valliyodan B."/>
            <person name="Lindquist E."/>
            <person name="Peto M."/>
            <person name="Grant D."/>
            <person name="Shu S."/>
            <person name="Goodstein D."/>
            <person name="Barry K."/>
            <person name="Futrell-Griggs M."/>
            <person name="Abernathy B."/>
            <person name="Du J."/>
            <person name="Tian Z."/>
            <person name="Zhu L."/>
            <person name="Gill N."/>
            <person name="Joshi T."/>
            <person name="Libault M."/>
            <person name="Sethuraman A."/>
            <person name="Zhang X.-C."/>
            <person name="Shinozaki K."/>
            <person name="Nguyen H.T."/>
            <person name="Wing R.A."/>
            <person name="Cregan P."/>
            <person name="Specht J."/>
            <person name="Grimwood J."/>
            <person name="Rokhsar D."/>
            <person name="Stacey G."/>
            <person name="Shoemaker R.C."/>
            <person name="Jackson S.A."/>
        </authorList>
    </citation>
    <scope>NUCLEOTIDE SEQUENCE [LARGE SCALE GENOMIC DNA]</scope>
    <source>
        <strain evidence="3">cv. Williams 82</strain>
        <tissue evidence="2">Callus</tissue>
    </source>
</reference>
<dbReference type="InParanoid" id="A0A0R0JFK0"/>
<dbReference type="Gramene" id="KRH53295">
    <property type="protein sequence ID" value="KRH53295"/>
    <property type="gene ID" value="GLYMA_06G117000"/>
</dbReference>
<dbReference type="EMBL" id="CM000839">
    <property type="protein sequence ID" value="KRH53295.1"/>
    <property type="molecule type" value="Genomic_DNA"/>
</dbReference>
<protein>
    <submittedName>
        <fullName evidence="2 3">Uncharacterized protein</fullName>
    </submittedName>
</protein>
<evidence type="ECO:0000313" key="2">
    <source>
        <dbReference type="EMBL" id="KRH53294.1"/>
    </source>
</evidence>
<dbReference type="Gramene" id="KRH53296">
    <property type="protein sequence ID" value="KRH53296"/>
    <property type="gene ID" value="GLYMA_06G117000"/>
</dbReference>
<dbReference type="EnsemblPlants" id="KRH53295">
    <property type="protein sequence ID" value="KRH53295"/>
    <property type="gene ID" value="GLYMA_06G117000"/>
</dbReference>
<feature type="transmembrane region" description="Helical" evidence="1">
    <location>
        <begin position="12"/>
        <end position="36"/>
    </location>
</feature>
<keyword evidence="1" id="KW-0472">Membrane</keyword>
<reference evidence="2" key="3">
    <citation type="submission" date="2018-07" db="EMBL/GenBank/DDBJ databases">
        <title>WGS assembly of Glycine max.</title>
        <authorList>
            <person name="Schmutz J."/>
            <person name="Cannon S."/>
            <person name="Schlueter J."/>
            <person name="Ma J."/>
            <person name="Mitros T."/>
            <person name="Nelson W."/>
            <person name="Hyten D."/>
            <person name="Song Q."/>
            <person name="Thelen J."/>
            <person name="Cheng J."/>
            <person name="Xu D."/>
            <person name="Hellsten U."/>
            <person name="May G."/>
            <person name="Yu Y."/>
            <person name="Sakurai T."/>
            <person name="Umezawa T."/>
            <person name="Bhattacharyya M."/>
            <person name="Sandhu D."/>
            <person name="Valliyodan B."/>
            <person name="Lindquist E."/>
            <person name="Peto M."/>
            <person name="Grant D."/>
            <person name="Shu S."/>
            <person name="Goodstein D."/>
            <person name="Barry K."/>
            <person name="Futrell-Griggs M."/>
            <person name="Abernathy B."/>
            <person name="Du J."/>
            <person name="Tian Z."/>
            <person name="Zhu L."/>
            <person name="Gill N."/>
            <person name="Joshi T."/>
            <person name="Libault M."/>
            <person name="Sethuraman A."/>
            <person name="Zhang X."/>
            <person name="Shinozaki K."/>
            <person name="Nguyen H."/>
            <person name="Wing R."/>
            <person name="Cregan P."/>
            <person name="Specht J."/>
            <person name="Grimwood J."/>
            <person name="Rokhsar D."/>
            <person name="Stacey G."/>
            <person name="Shoemaker R."/>
            <person name="Jackson S."/>
        </authorList>
    </citation>
    <scope>NUCLEOTIDE SEQUENCE</scope>
    <source>
        <tissue evidence="2">Callus</tissue>
    </source>
</reference>
<keyword evidence="4" id="KW-1185">Reference proteome</keyword>
<evidence type="ECO:0000256" key="1">
    <source>
        <dbReference type="SAM" id="Phobius"/>
    </source>
</evidence>
<dbReference type="AlphaFoldDB" id="A0A0R0JFK0"/>
<sequence>MKSSGKECQGKCSNFVSVFLLENSMCLCVCVCIAFIPLVPKLHVLLNIGRKMHRNSSTSYF</sequence>
<name>A0A0R0JFK0_SOYBN</name>